<dbReference type="SMART" id="SM00382">
    <property type="entry name" value="AAA"/>
    <property type="match status" value="1"/>
</dbReference>
<dbReference type="PANTHER" id="PTHR43394:SF1">
    <property type="entry name" value="ATP-BINDING CASSETTE SUB-FAMILY B MEMBER 10, MITOCHONDRIAL"/>
    <property type="match status" value="1"/>
</dbReference>
<keyword evidence="8 12" id="KW-0472">Membrane</keyword>
<evidence type="ECO:0000256" key="6">
    <source>
        <dbReference type="ARBA" id="ARBA00022840"/>
    </source>
</evidence>
<feature type="transmembrane region" description="Helical" evidence="12">
    <location>
        <begin position="113"/>
        <end position="131"/>
    </location>
</feature>
<dbReference type="Gene3D" id="3.40.50.300">
    <property type="entry name" value="P-loop containing nucleotide triphosphate hydrolases"/>
    <property type="match status" value="1"/>
</dbReference>
<dbReference type="CDD" id="cd03254">
    <property type="entry name" value="ABCC_Glucan_exporter_like"/>
    <property type="match status" value="1"/>
</dbReference>
<feature type="domain" description="ABC transporter" evidence="13">
    <location>
        <begin position="314"/>
        <end position="548"/>
    </location>
</feature>
<dbReference type="InterPro" id="IPR003593">
    <property type="entry name" value="AAA+_ATPase"/>
</dbReference>
<dbReference type="AlphaFoldDB" id="A0A6J4PPA8"/>
<comment type="subcellular location">
    <subcellularLocation>
        <location evidence="1">Cell membrane</location>
        <topology evidence="1">Multi-pass membrane protein</topology>
    </subcellularLocation>
</comment>
<keyword evidence="5" id="KW-0547">Nucleotide-binding</keyword>
<keyword evidence="6 15" id="KW-0067">ATP-binding</keyword>
<keyword evidence="2" id="KW-0813">Transport</keyword>
<evidence type="ECO:0000259" key="13">
    <source>
        <dbReference type="PROSITE" id="PS50893"/>
    </source>
</evidence>
<evidence type="ECO:0000256" key="1">
    <source>
        <dbReference type="ARBA" id="ARBA00004651"/>
    </source>
</evidence>
<keyword evidence="7 12" id="KW-1133">Transmembrane helix</keyword>
<evidence type="ECO:0000256" key="11">
    <source>
        <dbReference type="ARBA" id="ARBA00071747"/>
    </source>
</evidence>
<feature type="domain" description="ABC transmembrane type-1" evidence="14">
    <location>
        <begin position="1"/>
        <end position="280"/>
    </location>
</feature>
<dbReference type="GO" id="GO:0016887">
    <property type="term" value="F:ATP hydrolysis activity"/>
    <property type="evidence" value="ECO:0007669"/>
    <property type="project" value="InterPro"/>
</dbReference>
<sequence>MVLVVLGAVAQAGGPWLIGRAIDLYILEGDAAGLARTMMFLLAVYALGTVASRGQVYGVGAVAQRLLASLRERIFDRLQHLPLRFFDRRPVGDLMSRVTNDVDTLNQLFSQGLTQLLGSIFSLVGILVAMLVLQWNLALACFAVIPIMLLTTAFFARRARQAFRLTRETVGDVSAGLQEDIVGVREAQAFNRTERNIARFRERNAANRDANVQAVAITSAFSPAIDVLSTLATALVIGYGGYLVFAGSISVGVLTAFLIYVQQFFRPVQLASQFYTQAQAALAGAERIYNILDEEPEPPDPPEARKVGRIEGRVAFERVTFAYAPGRPVLRDVDFRIEPGQTVALVGPTGAGKTTIASLIPRFYDATEGTVSIDGRDVRDYARKELRENIGIVLQEPFLFSGTIADNIGYGRLDASREEVESAARTVDAHGFISGLPDGYDTTLGEGGGSLSQGQRQLLSFARAVLTDPRILILDEATSNIDTRTEKVIQEALARLLKGRTSVVIAHRLSTIRSADLILAVRDGRVVERGTHEELLGLGGLYADLYRRQFREPVGREVVD</sequence>
<dbReference type="InterPro" id="IPR011527">
    <property type="entry name" value="ABC1_TM_dom"/>
</dbReference>
<comment type="similarity">
    <text evidence="10">Belongs to the ABC transporter superfamily. Lipid exporter (TC 3.A.1.106) family.</text>
</comment>
<gene>
    <name evidence="15" type="ORF">AVDCRST_MAG01-01-2270</name>
</gene>
<dbReference type="SUPFAM" id="SSF90123">
    <property type="entry name" value="ABC transporter transmembrane region"/>
    <property type="match status" value="1"/>
</dbReference>
<evidence type="ECO:0000256" key="4">
    <source>
        <dbReference type="ARBA" id="ARBA00022692"/>
    </source>
</evidence>
<keyword evidence="3" id="KW-1003">Cell membrane</keyword>
<dbReference type="GO" id="GO:0005524">
    <property type="term" value="F:ATP binding"/>
    <property type="evidence" value="ECO:0007669"/>
    <property type="project" value="UniProtKB-KW"/>
</dbReference>
<keyword evidence="4 12" id="KW-0812">Transmembrane</keyword>
<evidence type="ECO:0000256" key="2">
    <source>
        <dbReference type="ARBA" id="ARBA00022448"/>
    </source>
</evidence>
<evidence type="ECO:0000256" key="9">
    <source>
        <dbReference type="ARBA" id="ARBA00055053"/>
    </source>
</evidence>
<evidence type="ECO:0000313" key="15">
    <source>
        <dbReference type="EMBL" id="CAA9420779.1"/>
    </source>
</evidence>
<dbReference type="FunFam" id="3.40.50.300:FF:000287">
    <property type="entry name" value="Multidrug ABC transporter ATP-binding protein"/>
    <property type="match status" value="1"/>
</dbReference>
<organism evidence="15">
    <name type="scientific">uncultured Rubrobacteraceae bacterium</name>
    <dbReference type="NCBI Taxonomy" id="349277"/>
    <lineage>
        <taxon>Bacteria</taxon>
        <taxon>Bacillati</taxon>
        <taxon>Actinomycetota</taxon>
        <taxon>Rubrobacteria</taxon>
        <taxon>Rubrobacterales</taxon>
        <taxon>Rubrobacteraceae</taxon>
        <taxon>environmental samples</taxon>
    </lineage>
</organism>
<dbReference type="CDD" id="cd18545">
    <property type="entry name" value="ABC_6TM_YknV_like"/>
    <property type="match status" value="1"/>
</dbReference>
<dbReference type="Gene3D" id="1.20.1560.10">
    <property type="entry name" value="ABC transporter type 1, transmembrane domain"/>
    <property type="match status" value="1"/>
</dbReference>
<dbReference type="PANTHER" id="PTHR43394">
    <property type="entry name" value="ATP-DEPENDENT PERMEASE MDL1, MITOCHONDRIAL"/>
    <property type="match status" value="1"/>
</dbReference>
<dbReference type="EMBL" id="CADCUW010000314">
    <property type="protein sequence ID" value="CAA9420779.1"/>
    <property type="molecule type" value="Genomic_DNA"/>
</dbReference>
<dbReference type="PROSITE" id="PS50893">
    <property type="entry name" value="ABC_TRANSPORTER_2"/>
    <property type="match status" value="1"/>
</dbReference>
<dbReference type="PROSITE" id="PS50929">
    <property type="entry name" value="ABC_TM1F"/>
    <property type="match status" value="1"/>
</dbReference>
<comment type="function">
    <text evidence="9">ABC transporter involved in fatty acid import. Transmembrane domains (TMD) form a pore in the membrane and the ATP-binding domain (NBD) is responsible for energy generation.</text>
</comment>
<evidence type="ECO:0000256" key="7">
    <source>
        <dbReference type="ARBA" id="ARBA00022989"/>
    </source>
</evidence>
<dbReference type="Pfam" id="PF00005">
    <property type="entry name" value="ABC_tran"/>
    <property type="match status" value="1"/>
</dbReference>
<name>A0A6J4PPA8_9ACTN</name>
<dbReference type="PROSITE" id="PS00211">
    <property type="entry name" value="ABC_TRANSPORTER_1"/>
    <property type="match status" value="1"/>
</dbReference>
<accession>A0A6J4PPA8</accession>
<dbReference type="GO" id="GO:0015421">
    <property type="term" value="F:ABC-type oligopeptide transporter activity"/>
    <property type="evidence" value="ECO:0007669"/>
    <property type="project" value="TreeGrafter"/>
</dbReference>
<evidence type="ECO:0000256" key="3">
    <source>
        <dbReference type="ARBA" id="ARBA00022475"/>
    </source>
</evidence>
<evidence type="ECO:0000256" key="12">
    <source>
        <dbReference type="SAM" id="Phobius"/>
    </source>
</evidence>
<proteinExistence type="inferred from homology"/>
<feature type="transmembrane region" description="Helical" evidence="12">
    <location>
        <begin position="242"/>
        <end position="261"/>
    </location>
</feature>
<dbReference type="SUPFAM" id="SSF52540">
    <property type="entry name" value="P-loop containing nucleoside triphosphate hydrolases"/>
    <property type="match status" value="1"/>
</dbReference>
<evidence type="ECO:0000256" key="8">
    <source>
        <dbReference type="ARBA" id="ARBA00023136"/>
    </source>
</evidence>
<dbReference type="InterPro" id="IPR039421">
    <property type="entry name" value="Type_1_exporter"/>
</dbReference>
<protein>
    <recommendedName>
        <fullName evidence="11">Fatty acid ABC transporter ATP-binding/permease protein</fullName>
    </recommendedName>
</protein>
<evidence type="ECO:0000256" key="5">
    <source>
        <dbReference type="ARBA" id="ARBA00022741"/>
    </source>
</evidence>
<dbReference type="InterPro" id="IPR003439">
    <property type="entry name" value="ABC_transporter-like_ATP-bd"/>
</dbReference>
<dbReference type="FunFam" id="1.20.1560.10:FF:000011">
    <property type="entry name" value="Multidrug ABC transporter ATP-binding protein"/>
    <property type="match status" value="1"/>
</dbReference>
<dbReference type="Pfam" id="PF00664">
    <property type="entry name" value="ABC_membrane"/>
    <property type="match status" value="1"/>
</dbReference>
<dbReference type="InterPro" id="IPR017871">
    <property type="entry name" value="ABC_transporter-like_CS"/>
</dbReference>
<dbReference type="GO" id="GO:0005886">
    <property type="term" value="C:plasma membrane"/>
    <property type="evidence" value="ECO:0007669"/>
    <property type="project" value="UniProtKB-SubCell"/>
</dbReference>
<evidence type="ECO:0000259" key="14">
    <source>
        <dbReference type="PROSITE" id="PS50929"/>
    </source>
</evidence>
<evidence type="ECO:0000256" key="10">
    <source>
        <dbReference type="ARBA" id="ARBA00061644"/>
    </source>
</evidence>
<dbReference type="InterPro" id="IPR027417">
    <property type="entry name" value="P-loop_NTPase"/>
</dbReference>
<feature type="transmembrane region" description="Helical" evidence="12">
    <location>
        <begin position="137"/>
        <end position="156"/>
    </location>
</feature>
<reference evidence="15" key="1">
    <citation type="submission" date="2020-02" db="EMBL/GenBank/DDBJ databases">
        <authorList>
            <person name="Meier V. D."/>
        </authorList>
    </citation>
    <scope>NUCLEOTIDE SEQUENCE</scope>
    <source>
        <strain evidence="15">AVDCRST_MAG01</strain>
    </source>
</reference>
<dbReference type="InterPro" id="IPR036640">
    <property type="entry name" value="ABC1_TM_sf"/>
</dbReference>